<dbReference type="PANTHER" id="PTHR43316">
    <property type="entry name" value="HYDROLASE, HALOACID DELAHOGENASE-RELATED"/>
    <property type="match status" value="1"/>
</dbReference>
<comment type="caution">
    <text evidence="4">The sequence shown here is derived from an EMBL/GenBank/DDBJ whole genome shotgun (WGS) entry which is preliminary data.</text>
</comment>
<dbReference type="PANTHER" id="PTHR43316:SF3">
    <property type="entry name" value="HALOACID DEHALOGENASE, TYPE II (AFU_ORTHOLOGUE AFUA_2G07750)-RELATED"/>
    <property type="match status" value="1"/>
</dbReference>
<comment type="similarity">
    <text evidence="1 3">Belongs to the HAD-like hydrolase superfamily. S-2-haloalkanoic acid dehalogenase family.</text>
</comment>
<dbReference type="PRINTS" id="PR00413">
    <property type="entry name" value="HADHALOGNASE"/>
</dbReference>
<dbReference type="InterPro" id="IPR036412">
    <property type="entry name" value="HAD-like_sf"/>
</dbReference>
<dbReference type="AlphaFoldDB" id="A0A5C4R1X2"/>
<dbReference type="InterPro" id="IPR051540">
    <property type="entry name" value="S-2-haloacid_dehalogenase"/>
</dbReference>
<evidence type="ECO:0000256" key="1">
    <source>
        <dbReference type="ARBA" id="ARBA00008106"/>
    </source>
</evidence>
<comment type="catalytic activity">
    <reaction evidence="3">
        <text>an (S)-2-haloacid + H2O = a (2R)-2-hydroxycarboxylate + a halide anion + H(+)</text>
        <dbReference type="Rhea" id="RHEA:11192"/>
        <dbReference type="ChEBI" id="CHEBI:15377"/>
        <dbReference type="ChEBI" id="CHEBI:15378"/>
        <dbReference type="ChEBI" id="CHEBI:16042"/>
        <dbReference type="ChEBI" id="CHEBI:58314"/>
        <dbReference type="ChEBI" id="CHEBI:137405"/>
        <dbReference type="EC" id="3.8.1.2"/>
    </reaction>
</comment>
<comment type="function">
    <text evidence="3">Catalyzes the hydrolytic dehalogenation of small (S)-2-haloalkanoic acids to yield the corresponding (R)-2-hydroxyalkanoic acids.</text>
</comment>
<dbReference type="InterPro" id="IPR006439">
    <property type="entry name" value="HAD-SF_hydro_IA"/>
</dbReference>
<dbReference type="NCBIfam" id="TIGR01428">
    <property type="entry name" value="HAD_type_II"/>
    <property type="match status" value="1"/>
</dbReference>
<dbReference type="SFLD" id="SFLDS00003">
    <property type="entry name" value="Haloacid_Dehalogenase"/>
    <property type="match status" value="1"/>
</dbReference>
<dbReference type="Pfam" id="PF00702">
    <property type="entry name" value="Hydrolase"/>
    <property type="match status" value="1"/>
</dbReference>
<dbReference type="GO" id="GO:0018784">
    <property type="term" value="F:(S)-2-haloacid dehalogenase activity"/>
    <property type="evidence" value="ECO:0007669"/>
    <property type="project" value="UniProtKB-UniRule"/>
</dbReference>
<dbReference type="InterPro" id="IPR023214">
    <property type="entry name" value="HAD_sf"/>
</dbReference>
<name>A0A5C4R1X2_9RHOB</name>
<dbReference type="SUPFAM" id="SSF56784">
    <property type="entry name" value="HAD-like"/>
    <property type="match status" value="1"/>
</dbReference>
<dbReference type="EC" id="3.8.1.2" evidence="3"/>
<dbReference type="Proteomes" id="UP000304880">
    <property type="component" value="Unassembled WGS sequence"/>
</dbReference>
<evidence type="ECO:0000256" key="3">
    <source>
        <dbReference type="RuleBase" id="RU368077"/>
    </source>
</evidence>
<reference evidence="4 5" key="1">
    <citation type="submission" date="2019-06" db="EMBL/GenBank/DDBJ databases">
        <authorList>
            <person name="Li J."/>
        </authorList>
    </citation>
    <scope>NUCLEOTIDE SEQUENCE [LARGE SCALE GENOMIC DNA]</scope>
    <source>
        <strain evidence="4 5">CGMCC 1.8012</strain>
    </source>
</reference>
<dbReference type="Gene3D" id="3.40.50.1000">
    <property type="entry name" value="HAD superfamily/HAD-like"/>
    <property type="match status" value="1"/>
</dbReference>
<dbReference type="InterPro" id="IPR006328">
    <property type="entry name" value="2-HAD"/>
</dbReference>
<dbReference type="Gene3D" id="1.10.150.240">
    <property type="entry name" value="Putative phosphatase, domain 2"/>
    <property type="match status" value="1"/>
</dbReference>
<dbReference type="RefSeq" id="WP_139599521.1">
    <property type="nucleotide sequence ID" value="NZ_VDDC01000044.1"/>
</dbReference>
<protein>
    <recommendedName>
        <fullName evidence="3">(S)-2-haloacid dehalogenase</fullName>
        <ecNumber evidence="3">3.8.1.2</ecNumber>
    </recommendedName>
    <alternativeName>
        <fullName evidence="3">2-haloalkanoic acid dehalogenase</fullName>
    </alternativeName>
    <alternativeName>
        <fullName evidence="3">Halocarboxylic acid halidohydrolase</fullName>
    </alternativeName>
    <alternativeName>
        <fullName evidence="3">L-2-haloacid dehalogenase</fullName>
    </alternativeName>
</protein>
<evidence type="ECO:0000313" key="4">
    <source>
        <dbReference type="EMBL" id="TNH37903.1"/>
    </source>
</evidence>
<gene>
    <name evidence="4" type="ORF">FHD67_17730</name>
</gene>
<dbReference type="EMBL" id="VDDC01000044">
    <property type="protein sequence ID" value="TNH37903.1"/>
    <property type="molecule type" value="Genomic_DNA"/>
</dbReference>
<evidence type="ECO:0000313" key="5">
    <source>
        <dbReference type="Proteomes" id="UP000304880"/>
    </source>
</evidence>
<accession>A0A5C4R1X2</accession>
<sequence length="231" mass="24604">MSPRPILVFDVNETLLDLDHLCPLFDDIFGDGAVMRDWFAQLILYSQTLTITGLRSDFGTLAVAVLRMIGEIRGVAITEGHEDALRRTMGTLPAHPDAEAALVHLRDRGFRLVTLTNSPPSGGVTALDRSGLAQYFEASFSVQPTNRFKPAPQTYQLVAEALAVPLSDLCLVACHVWDTIGMQALGGKGALVTHDVNAALVLPGVPQPDVTAPDLAGLAQTIAARWGPAGA</sequence>
<dbReference type="SFLD" id="SFLDG01129">
    <property type="entry name" value="C1.5:_HAD__Beta-PGM__Phosphata"/>
    <property type="match status" value="1"/>
</dbReference>
<keyword evidence="5" id="KW-1185">Reference proteome</keyword>
<dbReference type="InterPro" id="IPR023198">
    <property type="entry name" value="PGP-like_dom2"/>
</dbReference>
<organism evidence="4 5">
    <name type="scientific">Paracoccus haeundaensis</name>
    <dbReference type="NCBI Taxonomy" id="225362"/>
    <lineage>
        <taxon>Bacteria</taxon>
        <taxon>Pseudomonadati</taxon>
        <taxon>Pseudomonadota</taxon>
        <taxon>Alphaproteobacteria</taxon>
        <taxon>Rhodobacterales</taxon>
        <taxon>Paracoccaceae</taxon>
        <taxon>Paracoccus</taxon>
    </lineage>
</organism>
<dbReference type="NCBIfam" id="TIGR01493">
    <property type="entry name" value="HAD-SF-IA-v2"/>
    <property type="match status" value="1"/>
</dbReference>
<dbReference type="CDD" id="cd02588">
    <property type="entry name" value="HAD_L2-DEX"/>
    <property type="match status" value="1"/>
</dbReference>
<proteinExistence type="inferred from homology"/>
<keyword evidence="2 3" id="KW-0378">Hydrolase</keyword>
<evidence type="ECO:0000256" key="2">
    <source>
        <dbReference type="ARBA" id="ARBA00022801"/>
    </source>
</evidence>